<sequence>MIKNNFKIENIPAILWGDKSDKLFVVVHGSMSNKADDSIIVFAEEATAVGYQVLSFDLPQHGDRQDDTYLCKVQNCVQDLNIIMTYAKSLSNNISIFACSMGAYFSLLEYSHEPLKQCLFLSPVVNMERIINNMMTWFNVSESRLKIEKEISTPIGQTLYWDYYCYVKEHPIVAWNIPTSILYGSEDNLCEFDVVSEFNKRFNCKLQVMENGEHYFHSEEQLQYFRQWLKNIFTLNDKKMIDV</sequence>
<dbReference type="SUPFAM" id="SSF53474">
    <property type="entry name" value="alpha/beta-Hydrolases"/>
    <property type="match status" value="1"/>
</dbReference>
<protein>
    <submittedName>
        <fullName evidence="1">Alpha/beta hydrolase</fullName>
    </submittedName>
</protein>
<dbReference type="EMBL" id="SADV01000004">
    <property type="protein sequence ID" value="TQR35903.1"/>
    <property type="molecule type" value="Genomic_DNA"/>
</dbReference>
<accession>A0A544UPY4</accession>
<gene>
    <name evidence="1" type="ORF">C7Y47_06335</name>
</gene>
<proteinExistence type="predicted"/>
<dbReference type="RefSeq" id="WP_142507999.1">
    <property type="nucleotide sequence ID" value="NZ_SADV01000004.1"/>
</dbReference>
<evidence type="ECO:0000313" key="2">
    <source>
        <dbReference type="Proteomes" id="UP000317944"/>
    </source>
</evidence>
<dbReference type="AlphaFoldDB" id="A0A544UPY4"/>
<name>A0A544UPY4_LYSSH</name>
<dbReference type="InterPro" id="IPR029058">
    <property type="entry name" value="AB_hydrolase_fold"/>
</dbReference>
<comment type="caution">
    <text evidence="1">The sequence shown here is derived from an EMBL/GenBank/DDBJ whole genome shotgun (WGS) entry which is preliminary data.</text>
</comment>
<dbReference type="Proteomes" id="UP000317944">
    <property type="component" value="Unassembled WGS sequence"/>
</dbReference>
<keyword evidence="1" id="KW-0378">Hydrolase</keyword>
<dbReference type="GO" id="GO:0016787">
    <property type="term" value="F:hydrolase activity"/>
    <property type="evidence" value="ECO:0007669"/>
    <property type="project" value="UniProtKB-KW"/>
</dbReference>
<organism evidence="1 2">
    <name type="scientific">Lysinibacillus sphaericus</name>
    <name type="common">Bacillus sphaericus</name>
    <dbReference type="NCBI Taxonomy" id="1421"/>
    <lineage>
        <taxon>Bacteria</taxon>
        <taxon>Bacillati</taxon>
        <taxon>Bacillota</taxon>
        <taxon>Bacilli</taxon>
        <taxon>Bacillales</taxon>
        <taxon>Bacillaceae</taxon>
        <taxon>Lysinibacillus</taxon>
    </lineage>
</organism>
<reference evidence="1 2" key="1">
    <citation type="submission" date="2018-03" db="EMBL/GenBank/DDBJ databases">
        <title>Aerobic endospore-forming bacteria genome sequencing and assembly.</title>
        <authorList>
            <person name="Cavalcante D.A."/>
            <person name="Driks A."/>
            <person name="Putonti C."/>
            <person name="De-Souza M.T."/>
        </authorList>
    </citation>
    <scope>NUCLEOTIDE SEQUENCE [LARGE SCALE GENOMIC DNA]</scope>
    <source>
        <strain evidence="1 2">SDF0037</strain>
    </source>
</reference>
<dbReference type="Gene3D" id="3.40.50.1820">
    <property type="entry name" value="alpha/beta hydrolase"/>
    <property type="match status" value="1"/>
</dbReference>
<dbReference type="OrthoDB" id="358525at2"/>
<evidence type="ECO:0000313" key="1">
    <source>
        <dbReference type="EMBL" id="TQR35903.1"/>
    </source>
</evidence>